<proteinExistence type="predicted"/>
<sequence length="158" mass="16712">MPSITARFESMTGLDIDGDGVSGEVPPTYTVLSTGYSTFKTVWAASKNYQLVSTATGLAETVATKVVSIAAKTDLAAIDAKLSPAFAKADRSVSPMVENTLKFGEKKVKDLEPVINVVKVVVPVKTATAVSASLYGIFLKNLEKVGQVMLIENPEVTN</sequence>
<organism evidence="1 2">
    <name type="scientific">Tetraparma gracilis</name>
    <dbReference type="NCBI Taxonomy" id="2962635"/>
    <lineage>
        <taxon>Eukaryota</taxon>
        <taxon>Sar</taxon>
        <taxon>Stramenopiles</taxon>
        <taxon>Ochrophyta</taxon>
        <taxon>Bolidophyceae</taxon>
        <taxon>Parmales</taxon>
        <taxon>Triparmaceae</taxon>
        <taxon>Tetraparma</taxon>
    </lineage>
</organism>
<protein>
    <submittedName>
        <fullName evidence="1">Uncharacterized protein</fullName>
    </submittedName>
</protein>
<keyword evidence="2" id="KW-1185">Reference proteome</keyword>
<dbReference type="EMBL" id="BRYB01000615">
    <property type="protein sequence ID" value="GMI34053.1"/>
    <property type="molecule type" value="Genomic_DNA"/>
</dbReference>
<evidence type="ECO:0000313" key="1">
    <source>
        <dbReference type="EMBL" id="GMI34053.1"/>
    </source>
</evidence>
<comment type="caution">
    <text evidence="1">The sequence shown here is derived from an EMBL/GenBank/DDBJ whole genome shotgun (WGS) entry which is preliminary data.</text>
</comment>
<accession>A0ABQ6MWJ9</accession>
<reference evidence="1 2" key="1">
    <citation type="journal article" date="2023" name="Commun. Biol.">
        <title>Genome analysis of Parmales, the sister group of diatoms, reveals the evolutionary specialization of diatoms from phago-mixotrophs to photoautotrophs.</title>
        <authorList>
            <person name="Ban H."/>
            <person name="Sato S."/>
            <person name="Yoshikawa S."/>
            <person name="Yamada K."/>
            <person name="Nakamura Y."/>
            <person name="Ichinomiya M."/>
            <person name="Sato N."/>
            <person name="Blanc-Mathieu R."/>
            <person name="Endo H."/>
            <person name="Kuwata A."/>
            <person name="Ogata H."/>
        </authorList>
    </citation>
    <scope>NUCLEOTIDE SEQUENCE [LARGE SCALE GENOMIC DNA]</scope>
</reference>
<evidence type="ECO:0000313" key="2">
    <source>
        <dbReference type="Proteomes" id="UP001165060"/>
    </source>
</evidence>
<gene>
    <name evidence="1" type="ORF">TeGR_g9271</name>
</gene>
<name>A0ABQ6MWJ9_9STRA</name>
<dbReference type="Proteomes" id="UP001165060">
    <property type="component" value="Unassembled WGS sequence"/>
</dbReference>